<name>A0A8H5HSB3_9AGAR</name>
<comment type="similarity">
    <text evidence="1 2">Belongs to the BolA/IbaG family.</text>
</comment>
<protein>
    <recommendedName>
        <fullName evidence="5">Bola-like protein</fullName>
    </recommendedName>
</protein>
<sequence length="155" mass="16646">MDGARTVLWKENGLTTSCLHNGVDLVLAAFLIPPCRGSLPPRPPCRDSPSSPPMLSLFARRLPLARPRAVRAFASANPPPLEGEQLITAKLTAKFAPSHLQVQDVSGGCGSFYAITIASEAFKGLSIVKQHKLVTETLKQEIEGIHGLQIKTLAQ</sequence>
<dbReference type="InterPro" id="IPR036065">
    <property type="entry name" value="BolA-like_sf"/>
</dbReference>
<evidence type="ECO:0000256" key="1">
    <source>
        <dbReference type="ARBA" id="ARBA00005578"/>
    </source>
</evidence>
<dbReference type="PANTHER" id="PTHR46188">
    <property type="entry name" value="BOLA-LIKE PROTEIN 3"/>
    <property type="match status" value="1"/>
</dbReference>
<organism evidence="3 4">
    <name type="scientific">Tricholomella constricta</name>
    <dbReference type="NCBI Taxonomy" id="117010"/>
    <lineage>
        <taxon>Eukaryota</taxon>
        <taxon>Fungi</taxon>
        <taxon>Dikarya</taxon>
        <taxon>Basidiomycota</taxon>
        <taxon>Agaricomycotina</taxon>
        <taxon>Agaricomycetes</taxon>
        <taxon>Agaricomycetidae</taxon>
        <taxon>Agaricales</taxon>
        <taxon>Tricholomatineae</taxon>
        <taxon>Lyophyllaceae</taxon>
        <taxon>Tricholomella</taxon>
    </lineage>
</organism>
<reference evidence="3 4" key="1">
    <citation type="journal article" date="2020" name="ISME J.">
        <title>Uncovering the hidden diversity of litter-decomposition mechanisms in mushroom-forming fungi.</title>
        <authorList>
            <person name="Floudas D."/>
            <person name="Bentzer J."/>
            <person name="Ahren D."/>
            <person name="Johansson T."/>
            <person name="Persson P."/>
            <person name="Tunlid A."/>
        </authorList>
    </citation>
    <scope>NUCLEOTIDE SEQUENCE [LARGE SCALE GENOMIC DNA]</scope>
    <source>
        <strain evidence="3 4">CBS 661.87</strain>
    </source>
</reference>
<comment type="caution">
    <text evidence="3">The sequence shown here is derived from an EMBL/GenBank/DDBJ whole genome shotgun (WGS) entry which is preliminary data.</text>
</comment>
<accession>A0A8H5HSB3</accession>
<dbReference type="Proteomes" id="UP000565441">
    <property type="component" value="Unassembled WGS sequence"/>
</dbReference>
<dbReference type="EMBL" id="JAACJP010000001">
    <property type="protein sequence ID" value="KAF5388324.1"/>
    <property type="molecule type" value="Genomic_DNA"/>
</dbReference>
<dbReference type="AlphaFoldDB" id="A0A8H5HSB3"/>
<evidence type="ECO:0008006" key="5">
    <source>
        <dbReference type="Google" id="ProtNLM"/>
    </source>
</evidence>
<evidence type="ECO:0000256" key="2">
    <source>
        <dbReference type="RuleBase" id="RU003860"/>
    </source>
</evidence>
<evidence type="ECO:0000313" key="3">
    <source>
        <dbReference type="EMBL" id="KAF5388324.1"/>
    </source>
</evidence>
<dbReference type="Pfam" id="PF01722">
    <property type="entry name" value="BolA"/>
    <property type="match status" value="1"/>
</dbReference>
<proteinExistence type="inferred from homology"/>
<dbReference type="OrthoDB" id="203381at2759"/>
<dbReference type="PANTHER" id="PTHR46188:SF1">
    <property type="entry name" value="BOLA-LIKE PROTEIN 3"/>
    <property type="match status" value="1"/>
</dbReference>
<evidence type="ECO:0000313" key="4">
    <source>
        <dbReference type="Proteomes" id="UP000565441"/>
    </source>
</evidence>
<dbReference type="Gene3D" id="3.30.300.90">
    <property type="entry name" value="BolA-like"/>
    <property type="match status" value="1"/>
</dbReference>
<dbReference type="InterPro" id="IPR002634">
    <property type="entry name" value="BolA"/>
</dbReference>
<keyword evidence="4" id="KW-1185">Reference proteome</keyword>
<dbReference type="GO" id="GO:0005759">
    <property type="term" value="C:mitochondrial matrix"/>
    <property type="evidence" value="ECO:0007669"/>
    <property type="project" value="TreeGrafter"/>
</dbReference>
<gene>
    <name evidence="3" type="ORF">D9615_000115</name>
</gene>
<dbReference type="InterPro" id="IPR052275">
    <property type="entry name" value="Mt_Fe-S_assembly_factor"/>
</dbReference>
<dbReference type="SUPFAM" id="SSF82657">
    <property type="entry name" value="BolA-like"/>
    <property type="match status" value="1"/>
</dbReference>